<sequence>MGLEAAGFNHHLLLELDPDACQTLHRNRPCWPVQQGDLRSFSPPVNGPSHSLDLLSGGVPCPPFSVAGRQLGQADERDLFPAFLDLVERLQPRAVLVENVRGILQARFGSYRKQVLQRLASCGYRTDWRLLYSCDYGVPQLRPRAILVALRPEAFPRFAWPTAITCKDSAPTVGQVLYESMAARGWDLAEAWAKTADRIAPTICGGSRKHGGPDLGPSRARASWAKMGVNGSAVADDAPLPGASVPVRLTLPQLALLQGFPTDWRFAGSKTSCYRQIGNAFPPPVAVAVGRAVATALSPSCCLLDSGTELSA</sequence>
<evidence type="ECO:0000256" key="6">
    <source>
        <dbReference type="RuleBase" id="RU000416"/>
    </source>
</evidence>
<proteinExistence type="inferred from homology"/>
<keyword evidence="4" id="KW-0680">Restriction system</keyword>
<comment type="catalytic activity">
    <reaction evidence="7">
        <text>a 2'-deoxycytidine in DNA + S-adenosyl-L-methionine = a 5-methyl-2'-deoxycytidine in DNA + S-adenosyl-L-homocysteine + H(+)</text>
        <dbReference type="Rhea" id="RHEA:13681"/>
        <dbReference type="Rhea" id="RHEA-COMP:11369"/>
        <dbReference type="Rhea" id="RHEA-COMP:11370"/>
        <dbReference type="ChEBI" id="CHEBI:15378"/>
        <dbReference type="ChEBI" id="CHEBI:57856"/>
        <dbReference type="ChEBI" id="CHEBI:59789"/>
        <dbReference type="ChEBI" id="CHEBI:85452"/>
        <dbReference type="ChEBI" id="CHEBI:85454"/>
        <dbReference type="EC" id="2.1.1.37"/>
    </reaction>
</comment>
<dbReference type="PRINTS" id="PR00105">
    <property type="entry name" value="C5METTRFRASE"/>
</dbReference>
<comment type="similarity">
    <text evidence="5 6">Belongs to the class I-like SAM-binding methyltransferase superfamily. C5-methyltransferase family.</text>
</comment>
<evidence type="ECO:0000256" key="4">
    <source>
        <dbReference type="ARBA" id="ARBA00022747"/>
    </source>
</evidence>
<dbReference type="PROSITE" id="PS00094">
    <property type="entry name" value="C5_MTASE_1"/>
    <property type="match status" value="1"/>
</dbReference>
<dbReference type="EMBL" id="JBFAUK010000048">
    <property type="protein sequence ID" value="MEV5511047.1"/>
    <property type="molecule type" value="Genomic_DNA"/>
</dbReference>
<dbReference type="InterPro" id="IPR029063">
    <property type="entry name" value="SAM-dependent_MTases_sf"/>
</dbReference>
<keyword evidence="9" id="KW-1185">Reference proteome</keyword>
<evidence type="ECO:0000313" key="9">
    <source>
        <dbReference type="Proteomes" id="UP001552594"/>
    </source>
</evidence>
<dbReference type="PROSITE" id="PS51679">
    <property type="entry name" value="SAM_MT_C5"/>
    <property type="match status" value="1"/>
</dbReference>
<reference evidence="8 9" key="1">
    <citation type="submission" date="2024-06" db="EMBL/GenBank/DDBJ databases">
        <title>The Natural Products Discovery Center: Release of the First 8490 Sequenced Strains for Exploring Actinobacteria Biosynthetic Diversity.</title>
        <authorList>
            <person name="Kalkreuter E."/>
            <person name="Kautsar S.A."/>
            <person name="Yang D."/>
            <person name="Bader C.D."/>
            <person name="Teijaro C.N."/>
            <person name="Fluegel L."/>
            <person name="Davis C.M."/>
            <person name="Simpson J.R."/>
            <person name="Lauterbach L."/>
            <person name="Steele A.D."/>
            <person name="Gui C."/>
            <person name="Meng S."/>
            <person name="Li G."/>
            <person name="Viehrig K."/>
            <person name="Ye F."/>
            <person name="Su P."/>
            <person name="Kiefer A.F."/>
            <person name="Nichols A."/>
            <person name="Cepeda A.J."/>
            <person name="Yan W."/>
            <person name="Fan B."/>
            <person name="Jiang Y."/>
            <person name="Adhikari A."/>
            <person name="Zheng C.-J."/>
            <person name="Schuster L."/>
            <person name="Cowan T.M."/>
            <person name="Smanski M.J."/>
            <person name="Chevrette M.G."/>
            <person name="De Carvalho L.P.S."/>
            <person name="Shen B."/>
        </authorList>
    </citation>
    <scope>NUCLEOTIDE SEQUENCE [LARGE SCALE GENOMIC DNA]</scope>
    <source>
        <strain evidence="8 9">NPDC052347</strain>
    </source>
</reference>
<name>A0ABV3K8T3_STRON</name>
<comment type="caution">
    <text evidence="8">The sequence shown here is derived from an EMBL/GenBank/DDBJ whole genome shotgun (WGS) entry which is preliminary data.</text>
</comment>
<dbReference type="PANTHER" id="PTHR10629:SF52">
    <property type="entry name" value="DNA (CYTOSINE-5)-METHYLTRANSFERASE 1"/>
    <property type="match status" value="1"/>
</dbReference>
<dbReference type="Gene3D" id="3.40.50.150">
    <property type="entry name" value="Vaccinia Virus protein VP39"/>
    <property type="match status" value="1"/>
</dbReference>
<organism evidence="8 9">
    <name type="scientific">Streptomyces orinoci</name>
    <name type="common">Streptoverticillium orinoci</name>
    <dbReference type="NCBI Taxonomy" id="67339"/>
    <lineage>
        <taxon>Bacteria</taxon>
        <taxon>Bacillati</taxon>
        <taxon>Actinomycetota</taxon>
        <taxon>Actinomycetes</taxon>
        <taxon>Kitasatosporales</taxon>
        <taxon>Streptomycetaceae</taxon>
        <taxon>Streptomyces</taxon>
    </lineage>
</organism>
<gene>
    <name evidence="8" type="primary">dcm</name>
    <name evidence="8" type="ORF">AB0L16_32315</name>
</gene>
<keyword evidence="1 5" id="KW-0489">Methyltransferase</keyword>
<protein>
    <recommendedName>
        <fullName evidence="7">Cytosine-specific methyltransferase</fullName>
        <ecNumber evidence="7">2.1.1.37</ecNumber>
    </recommendedName>
</protein>
<evidence type="ECO:0000313" key="8">
    <source>
        <dbReference type="EMBL" id="MEV5511047.1"/>
    </source>
</evidence>
<accession>A0ABV3K8T3</accession>
<dbReference type="Gene3D" id="3.90.120.10">
    <property type="entry name" value="DNA Methylase, subunit A, domain 2"/>
    <property type="match status" value="1"/>
</dbReference>
<dbReference type="InterPro" id="IPR031303">
    <property type="entry name" value="C5_meth_CS"/>
</dbReference>
<dbReference type="Pfam" id="PF00145">
    <property type="entry name" value="DNA_methylase"/>
    <property type="match status" value="1"/>
</dbReference>
<dbReference type="PANTHER" id="PTHR10629">
    <property type="entry name" value="CYTOSINE-SPECIFIC METHYLTRANSFERASE"/>
    <property type="match status" value="1"/>
</dbReference>
<dbReference type="InterPro" id="IPR001525">
    <property type="entry name" value="C5_MeTfrase"/>
</dbReference>
<evidence type="ECO:0000256" key="2">
    <source>
        <dbReference type="ARBA" id="ARBA00022679"/>
    </source>
</evidence>
<evidence type="ECO:0000256" key="3">
    <source>
        <dbReference type="ARBA" id="ARBA00022691"/>
    </source>
</evidence>
<dbReference type="SUPFAM" id="SSF53335">
    <property type="entry name" value="S-adenosyl-L-methionine-dependent methyltransferases"/>
    <property type="match status" value="1"/>
</dbReference>
<keyword evidence="2 5" id="KW-0808">Transferase</keyword>
<dbReference type="InterPro" id="IPR050390">
    <property type="entry name" value="C5-Methyltransferase"/>
</dbReference>
<dbReference type="PROSITE" id="PS00095">
    <property type="entry name" value="C5_MTASE_2"/>
    <property type="match status" value="1"/>
</dbReference>
<keyword evidence="3 5" id="KW-0949">S-adenosyl-L-methionine</keyword>
<evidence type="ECO:0000256" key="1">
    <source>
        <dbReference type="ARBA" id="ARBA00022603"/>
    </source>
</evidence>
<dbReference type="RefSeq" id="WP_206608452.1">
    <property type="nucleotide sequence ID" value="NZ_JBFAUK010000048.1"/>
</dbReference>
<evidence type="ECO:0000256" key="5">
    <source>
        <dbReference type="PROSITE-ProRule" id="PRU01016"/>
    </source>
</evidence>
<dbReference type="Proteomes" id="UP001552594">
    <property type="component" value="Unassembled WGS sequence"/>
</dbReference>
<dbReference type="GO" id="GO:0003886">
    <property type="term" value="F:DNA (cytosine-5-)-methyltransferase activity"/>
    <property type="evidence" value="ECO:0007669"/>
    <property type="project" value="UniProtKB-EC"/>
</dbReference>
<dbReference type="NCBIfam" id="TIGR00675">
    <property type="entry name" value="dcm"/>
    <property type="match status" value="1"/>
</dbReference>
<dbReference type="GO" id="GO:0032259">
    <property type="term" value="P:methylation"/>
    <property type="evidence" value="ECO:0007669"/>
    <property type="project" value="UniProtKB-KW"/>
</dbReference>
<evidence type="ECO:0000256" key="7">
    <source>
        <dbReference type="RuleBase" id="RU000417"/>
    </source>
</evidence>
<dbReference type="EC" id="2.1.1.37" evidence="7"/>
<feature type="active site" evidence="5">
    <location>
        <position position="61"/>
    </location>
</feature>
<dbReference type="InterPro" id="IPR018117">
    <property type="entry name" value="C5_DNA_meth_AS"/>
</dbReference>